<accession>A0A0U9HG78</accession>
<name>A0A0U9HG78_9FIRM</name>
<evidence type="ECO:0000313" key="1">
    <source>
        <dbReference type="EMBL" id="GAQ25693.1"/>
    </source>
</evidence>
<organism evidence="1">
    <name type="scientific">Tepidanaerobacter syntrophicus</name>
    <dbReference type="NCBI Taxonomy" id="224999"/>
    <lineage>
        <taxon>Bacteria</taxon>
        <taxon>Bacillati</taxon>
        <taxon>Bacillota</taxon>
        <taxon>Clostridia</taxon>
        <taxon>Thermosediminibacterales</taxon>
        <taxon>Tepidanaerobacteraceae</taxon>
        <taxon>Tepidanaerobacter</taxon>
    </lineage>
</organism>
<dbReference type="STRING" id="224999.GCA_001485475_01729"/>
<dbReference type="Proteomes" id="UP000062160">
    <property type="component" value="Unassembled WGS sequence"/>
</dbReference>
<dbReference type="EMBL" id="DF977002">
    <property type="protein sequence ID" value="GAQ25693.1"/>
    <property type="molecule type" value="Genomic_DNA"/>
</dbReference>
<keyword evidence="2" id="KW-1185">Reference proteome</keyword>
<protein>
    <submittedName>
        <fullName evidence="1">Uncharacterized protein</fullName>
    </submittedName>
</protein>
<sequence length="48" mass="5473">MAQVGLDDLHFAILSEDTIVFCNICVKILRESSKSTLQLGAFFMPKRW</sequence>
<evidence type="ECO:0000313" key="2">
    <source>
        <dbReference type="Proteomes" id="UP000062160"/>
    </source>
</evidence>
<gene>
    <name evidence="1" type="ORF">TSYNT_8230</name>
</gene>
<dbReference type="AlphaFoldDB" id="A0A0U9HG78"/>
<proteinExistence type="predicted"/>
<reference evidence="1" key="1">
    <citation type="journal article" date="2016" name="Genome Announc.">
        <title>Draft Genome Sequence of the Syntrophic Lactate-Degrading Bacterium Tepidanaerobacter syntrophicus JLT.</title>
        <authorList>
            <person name="Matsuura N."/>
            <person name="Ohashi A."/>
            <person name="Tourlousse D.M."/>
            <person name="Sekiguchi Y."/>
        </authorList>
    </citation>
    <scope>NUCLEOTIDE SEQUENCE [LARGE SCALE GENOMIC DNA]</scope>
    <source>
        <strain evidence="1">JL</strain>
    </source>
</reference>